<dbReference type="InterPro" id="IPR006657">
    <property type="entry name" value="MoPterin_dinucl-bd_dom"/>
</dbReference>
<dbReference type="RefSeq" id="WP_094269416.1">
    <property type="nucleotide sequence ID" value="NZ_NOIH01000026.1"/>
</dbReference>
<dbReference type="Gene3D" id="3.40.228.10">
    <property type="entry name" value="Dimethylsulfoxide Reductase, domain 2"/>
    <property type="match status" value="1"/>
</dbReference>
<evidence type="ECO:0000256" key="4">
    <source>
        <dbReference type="ARBA" id="ARBA00022485"/>
    </source>
</evidence>
<comment type="cofactor">
    <cofactor evidence="1">
        <name>Mo-bis(molybdopterin guanine dinucleotide)</name>
        <dbReference type="ChEBI" id="CHEBI:60539"/>
    </cofactor>
</comment>
<evidence type="ECO:0000259" key="11">
    <source>
        <dbReference type="PROSITE" id="PS51669"/>
    </source>
</evidence>
<dbReference type="GO" id="GO:0045333">
    <property type="term" value="P:cellular respiration"/>
    <property type="evidence" value="ECO:0007669"/>
    <property type="project" value="UniProtKB-ARBA"/>
</dbReference>
<dbReference type="GO" id="GO:0042128">
    <property type="term" value="P:nitrate assimilation"/>
    <property type="evidence" value="ECO:0007669"/>
    <property type="project" value="UniProtKB-KW"/>
</dbReference>
<dbReference type="InterPro" id="IPR041957">
    <property type="entry name" value="CT_Nitrate-R-NapA-like"/>
</dbReference>
<organism evidence="12 13">
    <name type="scientific">Thauera propionica</name>
    <dbReference type="NCBI Taxonomy" id="2019431"/>
    <lineage>
        <taxon>Bacteria</taxon>
        <taxon>Pseudomonadati</taxon>
        <taxon>Pseudomonadota</taxon>
        <taxon>Betaproteobacteria</taxon>
        <taxon>Rhodocyclales</taxon>
        <taxon>Zoogloeaceae</taxon>
        <taxon>Thauera</taxon>
    </lineage>
</organism>
<dbReference type="Pfam" id="PF00384">
    <property type="entry name" value="Molybdopterin"/>
    <property type="match status" value="1"/>
</dbReference>
<evidence type="ECO:0000256" key="3">
    <source>
        <dbReference type="ARBA" id="ARBA00008747"/>
    </source>
</evidence>
<dbReference type="CDD" id="cd02791">
    <property type="entry name" value="MopB_CT_Nitrate-R-NapA-like"/>
    <property type="match status" value="1"/>
</dbReference>
<sequence>MNTTESSPALRETRSVCCYCGTGCGVIIEHEGDRIVGVRGDRTHPANFGRLCTKGSTLHLTTGAAGRARHPEMRDARGAARRRVGWDLALDTAAGRFADVIRRHGPDAVAFYVSGQLLTEDYYVFNKLARALVGTNNIDSNSRLCMSSAVAGYKATLGADSVPCSYEDLAAADHLLIAGSNTAWAHPIVFRRIEDAKKANPALTITVVDPRRTETAEFADLHLQIAPGSDLLLYNAMLHVLLWEDLVDRDFIRDHTGGFDALRSQLAECSPGNVAAACGVPAERIAEAARRFGQSRAALSLWCQGLNQSHHGTANSAALIHLHLATGQIGRPGAGPFSLTGQPNAMGGREVGAMANLLPGHRELANPAHRAELAAAWGVPSLPERPGLTAVELFEALGDGRVKAVWIACTNPAHSLPDQARVHEALRAAEFVVVQEAYADTETAAFADLLLPAASWGEKTGTVTNSERRVSRLVAAVPAPGEARPDWAIAADFARRLQRRLAGEGDAAGGGFDWADEAAVFAEHVALSAGRDCDMSGLSHALLDACGPQQWPFPAGATGGTARLFADGVFPTGDGRARFAPVAFPVRHALLPEAVDARRPLVLLTGRLRDQWHGMSRTGKVPLLWGHTPRAEVALNPVDLLRRGLQVGKLVRLAGRRGEVVLPLASDDSVAPGQAWLPMHWGAGTLAQAGANALTVPLSDPVSKQPALKQAAVSIAPYVPGWQAAWVAIARDAGQAAHWRSALQPLLAGFDHASISLAGRERIVFQLRLAHAAPADDAVLQEIDQLLGCDAAQAPLAFADARRGVVKRARVEDGQVLALRFAGEVAAVDWLLPLMVSGEPLGMLRPWLFAPLAVPPTGLGAADGAAGRIVCSCHGISAGAIEAALASGASLGEVQDKLKCGTSCGSCLPALRRMAASAQTACAGSAS</sequence>
<dbReference type="EMBL" id="NOIH01000026">
    <property type="protein sequence ID" value="OYD52844.1"/>
    <property type="molecule type" value="Genomic_DNA"/>
</dbReference>
<evidence type="ECO:0000313" key="12">
    <source>
        <dbReference type="EMBL" id="OYD52844.1"/>
    </source>
</evidence>
<dbReference type="Pfam" id="PF04879">
    <property type="entry name" value="Molybdop_Fe4S4"/>
    <property type="match status" value="1"/>
</dbReference>
<dbReference type="InterPro" id="IPR006655">
    <property type="entry name" value="Mopterin_OxRdtase_prok_CS"/>
</dbReference>
<evidence type="ECO:0000256" key="5">
    <source>
        <dbReference type="ARBA" id="ARBA00022505"/>
    </source>
</evidence>
<dbReference type="Gene3D" id="3.40.50.740">
    <property type="match status" value="1"/>
</dbReference>
<dbReference type="InterPro" id="IPR027467">
    <property type="entry name" value="MopterinOxRdtase_cofactor_BS"/>
</dbReference>
<dbReference type="CDD" id="cd02754">
    <property type="entry name" value="MopB_Nitrate-R-NapA-like"/>
    <property type="match status" value="1"/>
</dbReference>
<dbReference type="Gene3D" id="2.40.40.20">
    <property type="match status" value="1"/>
</dbReference>
<dbReference type="PROSITE" id="PS00551">
    <property type="entry name" value="MOLYBDOPTERIN_PROK_1"/>
    <property type="match status" value="1"/>
</dbReference>
<dbReference type="PROSITE" id="PS00490">
    <property type="entry name" value="MOLYBDOPTERIN_PROK_2"/>
    <property type="match status" value="1"/>
</dbReference>
<dbReference type="GO" id="GO:0046872">
    <property type="term" value="F:metal ion binding"/>
    <property type="evidence" value="ECO:0007669"/>
    <property type="project" value="UniProtKB-KW"/>
</dbReference>
<accession>A0A235EV10</accession>
<dbReference type="InterPro" id="IPR050123">
    <property type="entry name" value="Prok_molybdopt-oxidoreductase"/>
</dbReference>
<keyword evidence="4" id="KW-0004">4Fe-4S</keyword>
<evidence type="ECO:0000256" key="2">
    <source>
        <dbReference type="ARBA" id="ARBA00001966"/>
    </source>
</evidence>
<dbReference type="PANTHER" id="PTHR43105:SF9">
    <property type="entry name" value="NADPH-FE(3+) OXIDOREDUCTASE SUBUNIT ALPHA"/>
    <property type="match status" value="1"/>
</dbReference>
<evidence type="ECO:0000256" key="8">
    <source>
        <dbReference type="ARBA" id="ARBA00023004"/>
    </source>
</evidence>
<dbReference type="InterPro" id="IPR041854">
    <property type="entry name" value="BFD-like_2Fe2S-bd_dom_sf"/>
</dbReference>
<protein>
    <submittedName>
        <fullName evidence="12">Nitrate reductase</fullName>
    </submittedName>
</protein>
<dbReference type="GO" id="GO:0016491">
    <property type="term" value="F:oxidoreductase activity"/>
    <property type="evidence" value="ECO:0007669"/>
    <property type="project" value="UniProtKB-KW"/>
</dbReference>
<dbReference type="PANTHER" id="PTHR43105">
    <property type="entry name" value="RESPIRATORY NITRATE REDUCTASE"/>
    <property type="match status" value="1"/>
</dbReference>
<keyword evidence="8" id="KW-0408">Iron</keyword>
<evidence type="ECO:0000313" key="13">
    <source>
        <dbReference type="Proteomes" id="UP000215181"/>
    </source>
</evidence>
<reference evidence="12 13" key="1">
    <citation type="submission" date="2017-07" db="EMBL/GenBank/DDBJ databases">
        <title>Thauera sp. KNDSS-Mac4 genome sequence and assembly.</title>
        <authorList>
            <person name="Mayilraj S."/>
        </authorList>
    </citation>
    <scope>NUCLEOTIDE SEQUENCE [LARGE SCALE GENOMIC DNA]</scope>
    <source>
        <strain evidence="12 13">KNDSS-Mac4</strain>
    </source>
</reference>
<gene>
    <name evidence="12" type="ORF">CGK74_15990</name>
</gene>
<dbReference type="GO" id="GO:0043546">
    <property type="term" value="F:molybdopterin cofactor binding"/>
    <property type="evidence" value="ECO:0007669"/>
    <property type="project" value="InterPro"/>
</dbReference>
<dbReference type="InterPro" id="IPR009010">
    <property type="entry name" value="Asp_de-COase-like_dom_sf"/>
</dbReference>
<dbReference type="PROSITE" id="PS51669">
    <property type="entry name" value="4FE4S_MOW_BIS_MGD"/>
    <property type="match status" value="1"/>
</dbReference>
<evidence type="ECO:0000256" key="1">
    <source>
        <dbReference type="ARBA" id="ARBA00001942"/>
    </source>
</evidence>
<keyword evidence="6" id="KW-0479">Metal-binding</keyword>
<dbReference type="AlphaFoldDB" id="A0A235EV10"/>
<evidence type="ECO:0000256" key="9">
    <source>
        <dbReference type="ARBA" id="ARBA00023014"/>
    </source>
</evidence>
<dbReference type="InterPro" id="IPR006963">
    <property type="entry name" value="Mopterin_OxRdtase_4Fe-4S_dom"/>
</dbReference>
<name>A0A235EV10_9RHOO</name>
<dbReference type="GO" id="GO:0016020">
    <property type="term" value="C:membrane"/>
    <property type="evidence" value="ECO:0007669"/>
    <property type="project" value="TreeGrafter"/>
</dbReference>
<dbReference type="OrthoDB" id="9810782at2"/>
<dbReference type="Proteomes" id="UP000215181">
    <property type="component" value="Unassembled WGS sequence"/>
</dbReference>
<dbReference type="Pfam" id="PF04324">
    <property type="entry name" value="Fer2_BFD"/>
    <property type="match status" value="1"/>
</dbReference>
<keyword evidence="5" id="KW-0500">Molybdenum</keyword>
<evidence type="ECO:0000256" key="6">
    <source>
        <dbReference type="ARBA" id="ARBA00022723"/>
    </source>
</evidence>
<keyword evidence="10" id="KW-0534">Nitrate assimilation</keyword>
<dbReference type="SUPFAM" id="SSF50692">
    <property type="entry name" value="ADC-like"/>
    <property type="match status" value="1"/>
</dbReference>
<dbReference type="Pfam" id="PF01568">
    <property type="entry name" value="Molydop_binding"/>
    <property type="match status" value="1"/>
</dbReference>
<keyword evidence="9" id="KW-0411">Iron-sulfur</keyword>
<dbReference type="InterPro" id="IPR006656">
    <property type="entry name" value="Mopterin_OxRdtase"/>
</dbReference>
<feature type="domain" description="4Fe-4S Mo/W bis-MGD-type" evidence="11">
    <location>
        <begin position="10"/>
        <end position="66"/>
    </location>
</feature>
<dbReference type="SMART" id="SM00926">
    <property type="entry name" value="Molybdop_Fe4S4"/>
    <property type="match status" value="1"/>
</dbReference>
<evidence type="ECO:0000256" key="10">
    <source>
        <dbReference type="ARBA" id="ARBA00023063"/>
    </source>
</evidence>
<keyword evidence="7" id="KW-0560">Oxidoreductase</keyword>
<evidence type="ECO:0000256" key="7">
    <source>
        <dbReference type="ARBA" id="ARBA00023002"/>
    </source>
</evidence>
<dbReference type="Gene3D" id="1.10.10.1100">
    <property type="entry name" value="BFD-like [2Fe-2S]-binding domain"/>
    <property type="match status" value="1"/>
</dbReference>
<dbReference type="InterPro" id="IPR007419">
    <property type="entry name" value="BFD-like_2Fe2S-bd_dom"/>
</dbReference>
<dbReference type="Gene3D" id="2.20.25.90">
    <property type="entry name" value="ADC-like domains"/>
    <property type="match status" value="1"/>
</dbReference>
<dbReference type="GO" id="GO:0051539">
    <property type="term" value="F:4 iron, 4 sulfur cluster binding"/>
    <property type="evidence" value="ECO:0007669"/>
    <property type="project" value="UniProtKB-KW"/>
</dbReference>
<dbReference type="SUPFAM" id="SSF53706">
    <property type="entry name" value="Formate dehydrogenase/DMSO reductase, domains 1-3"/>
    <property type="match status" value="1"/>
</dbReference>
<keyword evidence="13" id="KW-1185">Reference proteome</keyword>
<comment type="cofactor">
    <cofactor evidence="2">
        <name>[4Fe-4S] cluster</name>
        <dbReference type="ChEBI" id="CHEBI:49883"/>
    </cofactor>
</comment>
<comment type="similarity">
    <text evidence="3">Belongs to the prokaryotic molybdopterin-containing oxidoreductase family. NasA/NapA/NarB subfamily.</text>
</comment>
<comment type="caution">
    <text evidence="12">The sequence shown here is derived from an EMBL/GenBank/DDBJ whole genome shotgun (WGS) entry which is preliminary data.</text>
</comment>
<proteinExistence type="inferred from homology"/>
<dbReference type="GO" id="GO:1990204">
    <property type="term" value="C:oxidoreductase complex"/>
    <property type="evidence" value="ECO:0007669"/>
    <property type="project" value="UniProtKB-ARBA"/>
</dbReference>